<gene>
    <name evidence="1" type="ORF">C8J55DRAFT_405368</name>
</gene>
<dbReference type="EMBL" id="JANVFS010000061">
    <property type="protein sequence ID" value="KAJ4464237.1"/>
    <property type="molecule type" value="Genomic_DNA"/>
</dbReference>
<accession>A0A9W9DDP6</accession>
<organism evidence="1 2">
    <name type="scientific">Lentinula lateritia</name>
    <dbReference type="NCBI Taxonomy" id="40482"/>
    <lineage>
        <taxon>Eukaryota</taxon>
        <taxon>Fungi</taxon>
        <taxon>Dikarya</taxon>
        <taxon>Basidiomycota</taxon>
        <taxon>Agaricomycotina</taxon>
        <taxon>Agaricomycetes</taxon>
        <taxon>Agaricomycetidae</taxon>
        <taxon>Agaricales</taxon>
        <taxon>Marasmiineae</taxon>
        <taxon>Omphalotaceae</taxon>
        <taxon>Lentinula</taxon>
    </lineage>
</organism>
<comment type="caution">
    <text evidence="1">The sequence shown here is derived from an EMBL/GenBank/DDBJ whole genome shotgun (WGS) entry which is preliminary data.</text>
</comment>
<feature type="non-terminal residue" evidence="1">
    <location>
        <position position="87"/>
    </location>
</feature>
<proteinExistence type="predicted"/>
<reference evidence="1" key="2">
    <citation type="journal article" date="2023" name="Proc. Natl. Acad. Sci. U.S.A.">
        <title>A global phylogenomic analysis of the shiitake genus Lentinula.</title>
        <authorList>
            <person name="Sierra-Patev S."/>
            <person name="Min B."/>
            <person name="Naranjo-Ortiz M."/>
            <person name="Looney B."/>
            <person name="Konkel Z."/>
            <person name="Slot J.C."/>
            <person name="Sakamoto Y."/>
            <person name="Steenwyk J.L."/>
            <person name="Rokas A."/>
            <person name="Carro J."/>
            <person name="Camarero S."/>
            <person name="Ferreira P."/>
            <person name="Molpeceres G."/>
            <person name="Ruiz-Duenas F.J."/>
            <person name="Serrano A."/>
            <person name="Henrissat B."/>
            <person name="Drula E."/>
            <person name="Hughes K.W."/>
            <person name="Mata J.L."/>
            <person name="Ishikawa N.K."/>
            <person name="Vargas-Isla R."/>
            <person name="Ushijima S."/>
            <person name="Smith C.A."/>
            <person name="Donoghue J."/>
            <person name="Ahrendt S."/>
            <person name="Andreopoulos W."/>
            <person name="He G."/>
            <person name="LaButti K."/>
            <person name="Lipzen A."/>
            <person name="Ng V."/>
            <person name="Riley R."/>
            <person name="Sandor L."/>
            <person name="Barry K."/>
            <person name="Martinez A.T."/>
            <person name="Xiao Y."/>
            <person name="Gibbons J.G."/>
            <person name="Terashima K."/>
            <person name="Grigoriev I.V."/>
            <person name="Hibbett D."/>
        </authorList>
    </citation>
    <scope>NUCLEOTIDE SEQUENCE</scope>
    <source>
        <strain evidence="1">Sp2 HRB7682 ss15</strain>
    </source>
</reference>
<evidence type="ECO:0000313" key="2">
    <source>
        <dbReference type="Proteomes" id="UP001150238"/>
    </source>
</evidence>
<dbReference type="Proteomes" id="UP001150238">
    <property type="component" value="Unassembled WGS sequence"/>
</dbReference>
<evidence type="ECO:0008006" key="3">
    <source>
        <dbReference type="Google" id="ProtNLM"/>
    </source>
</evidence>
<sequence>TNQRLGRIPLVIGMPVMITHNFDVQSGVVNGCHGILKSIRYRLDSQGRQHAISCVISTQSINADSPLPYLDDAKDVVALEDKVSLSF</sequence>
<protein>
    <recommendedName>
        <fullName evidence="3">DNA helicase</fullName>
    </recommendedName>
</protein>
<evidence type="ECO:0000313" key="1">
    <source>
        <dbReference type="EMBL" id="KAJ4464237.1"/>
    </source>
</evidence>
<dbReference type="AlphaFoldDB" id="A0A9W9DDP6"/>
<feature type="non-terminal residue" evidence="1">
    <location>
        <position position="1"/>
    </location>
</feature>
<name>A0A9W9DDP6_9AGAR</name>
<reference evidence="1" key="1">
    <citation type="submission" date="2022-08" db="EMBL/GenBank/DDBJ databases">
        <authorList>
            <consortium name="DOE Joint Genome Institute"/>
            <person name="Min B."/>
            <person name="Riley R."/>
            <person name="Sierra-Patev S."/>
            <person name="Naranjo-Ortiz M."/>
            <person name="Looney B."/>
            <person name="Konkel Z."/>
            <person name="Slot J.C."/>
            <person name="Sakamoto Y."/>
            <person name="Steenwyk J.L."/>
            <person name="Rokas A."/>
            <person name="Carro J."/>
            <person name="Camarero S."/>
            <person name="Ferreira P."/>
            <person name="Molpeceres G."/>
            <person name="Ruiz-Duenas F.J."/>
            <person name="Serrano A."/>
            <person name="Henrissat B."/>
            <person name="Drula E."/>
            <person name="Hughes K.W."/>
            <person name="Mata J.L."/>
            <person name="Ishikawa N.K."/>
            <person name="Vargas-Isla R."/>
            <person name="Ushijima S."/>
            <person name="Smith C.A."/>
            <person name="Ahrendt S."/>
            <person name="Andreopoulos W."/>
            <person name="He G."/>
            <person name="Labutti K."/>
            <person name="Lipzen A."/>
            <person name="Ng V."/>
            <person name="Sandor L."/>
            <person name="Barry K."/>
            <person name="Martinez A.T."/>
            <person name="Xiao Y."/>
            <person name="Gibbons J.G."/>
            <person name="Terashima K."/>
            <person name="Hibbett D.S."/>
            <person name="Grigoriev I.V."/>
        </authorList>
    </citation>
    <scope>NUCLEOTIDE SEQUENCE</scope>
    <source>
        <strain evidence="1">Sp2 HRB7682 ss15</strain>
    </source>
</reference>